<accession>A0AAV9MQ70</accession>
<feature type="repeat" description="PPR" evidence="3">
    <location>
        <begin position="308"/>
        <end position="342"/>
    </location>
</feature>
<sequence>MNQQRLVESLQQFRHILKTCIAQRDLLTGKSLHTLYIKSLIPPSTYFSNHFILLYSKCGLLTTARRAFEATPEPNVFSFNAILNAYAKEAQPHLAQQLFDKIPQPDIVSYNTLISAYADLGYTLPALRLFLDLKGTGLAMDGFTLSAAITAANDNVDFITQLHSLSISTGLDSYASVNNTLITYYSKNGHLDYAREVFASMGEIKDEVSWNSIIVAYGQHREGIKALALYKEMELRDLYLDMFTLASVLTALTSMEDLRGGRQFHGRLIRMGFHENPHVGSGLIDLYSKCSASISECKKVFQEIPYPDLVLWNTMISGYSQSELCEEAVACFRQMQLAGHQPDDCSFVCVISASSNLSSPSQGKQIHSLAIKSRISSNRISVNNALIAMYSKCGSLQDARLLFDRMPEHNAVTLNSMIAGYAQHGHGAESLLLFAWMLERNITPTNITFISVLSSCAHTGKVEEGKKYFGLMTDKFGIKPEAEHYLCMIDLLGRAGKLEEAETLIETMPYNPGTIGWGSLLRACRTHGNIELATKAANHCVQLDPLNAAPYVMLAHMNACLGRWEEVASIRKEMRDKGVRKQVGCSWIEVAKRVHVFVAEDSSHPMIKLVYKFWEEMSKKMKQEGYSPDLKWAMMRDDGTRQEEKERSLWHHSEKLAVAFGLLSTKDGEPILIIKNLRICGDCHNAIKILSGMTGREITVRDCHRFHCFKAGACSCGDYW</sequence>
<dbReference type="GO" id="GO:0003723">
    <property type="term" value="F:RNA binding"/>
    <property type="evidence" value="ECO:0007669"/>
    <property type="project" value="InterPro"/>
</dbReference>
<evidence type="ECO:0000313" key="5">
    <source>
        <dbReference type="EMBL" id="KAK4739502.1"/>
    </source>
</evidence>
<dbReference type="FunFam" id="1.25.40.10:FF:000442">
    <property type="entry name" value="Pentatricopeptide repeat-containing protein At3g49710"/>
    <property type="match status" value="1"/>
</dbReference>
<comment type="caution">
    <text evidence="5">The sequence shown here is derived from an EMBL/GenBank/DDBJ whole genome shotgun (WGS) entry which is preliminary data.</text>
</comment>
<dbReference type="EMBL" id="JAWPEI010000001">
    <property type="protein sequence ID" value="KAK4739502.1"/>
    <property type="molecule type" value="Genomic_DNA"/>
</dbReference>
<dbReference type="PANTHER" id="PTHR47926:SF505">
    <property type="entry name" value="PENTATRICOPEPTIDE REPEAT (PPR) SUPERFAMILY PROTEIN"/>
    <property type="match status" value="1"/>
</dbReference>
<dbReference type="FunFam" id="1.25.40.10:FF:000031">
    <property type="entry name" value="Pentatricopeptide repeat-containing protein mitochondrial"/>
    <property type="match status" value="1"/>
</dbReference>
<keyword evidence="6" id="KW-1185">Reference proteome</keyword>
<name>A0AAV9MQ70_9SOLN</name>
<dbReference type="InterPro" id="IPR046848">
    <property type="entry name" value="E_motif"/>
</dbReference>
<comment type="similarity">
    <text evidence="1">Belongs to the PPR family. PCMP-H subfamily.</text>
</comment>
<evidence type="ECO:0000256" key="3">
    <source>
        <dbReference type="PROSITE-ProRule" id="PRU00708"/>
    </source>
</evidence>
<organism evidence="5 6">
    <name type="scientific">Solanum pinnatisectum</name>
    <name type="common">tansyleaf nightshade</name>
    <dbReference type="NCBI Taxonomy" id="50273"/>
    <lineage>
        <taxon>Eukaryota</taxon>
        <taxon>Viridiplantae</taxon>
        <taxon>Streptophyta</taxon>
        <taxon>Embryophyta</taxon>
        <taxon>Tracheophyta</taxon>
        <taxon>Spermatophyta</taxon>
        <taxon>Magnoliopsida</taxon>
        <taxon>eudicotyledons</taxon>
        <taxon>Gunneridae</taxon>
        <taxon>Pentapetalae</taxon>
        <taxon>asterids</taxon>
        <taxon>lamiids</taxon>
        <taxon>Solanales</taxon>
        <taxon>Solanaceae</taxon>
        <taxon>Solanoideae</taxon>
        <taxon>Solaneae</taxon>
        <taxon>Solanum</taxon>
    </lineage>
</organism>
<protein>
    <recommendedName>
        <fullName evidence="4">DYW domain-containing protein</fullName>
    </recommendedName>
</protein>
<feature type="domain" description="DYW" evidence="4">
    <location>
        <begin position="625"/>
        <end position="720"/>
    </location>
</feature>
<dbReference type="FunFam" id="1.25.40.10:FF:000366">
    <property type="entry name" value="Pentatricopeptide (PPR) repeat-containing protein"/>
    <property type="match status" value="1"/>
</dbReference>
<dbReference type="GO" id="GO:0009451">
    <property type="term" value="P:RNA modification"/>
    <property type="evidence" value="ECO:0007669"/>
    <property type="project" value="InterPro"/>
</dbReference>
<feature type="repeat" description="PPR" evidence="3">
    <location>
        <begin position="410"/>
        <end position="444"/>
    </location>
</feature>
<dbReference type="Pfam" id="PF20431">
    <property type="entry name" value="E_motif"/>
    <property type="match status" value="1"/>
</dbReference>
<dbReference type="Pfam" id="PF01535">
    <property type="entry name" value="PPR"/>
    <property type="match status" value="4"/>
</dbReference>
<dbReference type="PANTHER" id="PTHR47926">
    <property type="entry name" value="PENTATRICOPEPTIDE REPEAT-CONTAINING PROTEIN"/>
    <property type="match status" value="1"/>
</dbReference>
<reference evidence="5 6" key="1">
    <citation type="submission" date="2023-10" db="EMBL/GenBank/DDBJ databases">
        <title>Genome-Wide Identification Analysis in wild type Solanum Pinnatisectum Reveals Some Genes Defensing Phytophthora Infestans.</title>
        <authorList>
            <person name="Sun C."/>
        </authorList>
    </citation>
    <scope>NUCLEOTIDE SEQUENCE [LARGE SCALE GENOMIC DNA]</scope>
    <source>
        <strain evidence="5">LQN</strain>
        <tissue evidence="5">Leaf</tissue>
    </source>
</reference>
<dbReference type="AlphaFoldDB" id="A0AAV9MQ70"/>
<dbReference type="InterPro" id="IPR046960">
    <property type="entry name" value="PPR_At4g14850-like_plant"/>
</dbReference>
<dbReference type="GO" id="GO:0008270">
    <property type="term" value="F:zinc ion binding"/>
    <property type="evidence" value="ECO:0007669"/>
    <property type="project" value="InterPro"/>
</dbReference>
<dbReference type="PROSITE" id="PS51375">
    <property type="entry name" value="PPR"/>
    <property type="match status" value="4"/>
</dbReference>
<dbReference type="InterPro" id="IPR032867">
    <property type="entry name" value="DYW_dom"/>
</dbReference>
<evidence type="ECO:0000256" key="1">
    <source>
        <dbReference type="ARBA" id="ARBA00006643"/>
    </source>
</evidence>
<evidence type="ECO:0000259" key="4">
    <source>
        <dbReference type="Pfam" id="PF14432"/>
    </source>
</evidence>
<gene>
    <name evidence="5" type="ORF">R3W88_003199</name>
</gene>
<feature type="repeat" description="PPR" evidence="3">
    <location>
        <begin position="106"/>
        <end position="140"/>
    </location>
</feature>
<dbReference type="InterPro" id="IPR011990">
    <property type="entry name" value="TPR-like_helical_dom_sf"/>
</dbReference>
<keyword evidence="2" id="KW-0677">Repeat</keyword>
<dbReference type="Proteomes" id="UP001311915">
    <property type="component" value="Unassembled WGS sequence"/>
</dbReference>
<dbReference type="Gene3D" id="1.25.40.10">
    <property type="entry name" value="Tetratricopeptide repeat domain"/>
    <property type="match status" value="4"/>
</dbReference>
<dbReference type="Pfam" id="PF13812">
    <property type="entry name" value="PPR_3"/>
    <property type="match status" value="1"/>
</dbReference>
<dbReference type="Pfam" id="PF14432">
    <property type="entry name" value="DYW_deaminase"/>
    <property type="match status" value="1"/>
</dbReference>
<evidence type="ECO:0000313" key="6">
    <source>
        <dbReference type="Proteomes" id="UP001311915"/>
    </source>
</evidence>
<feature type="repeat" description="PPR" evidence="3">
    <location>
        <begin position="206"/>
        <end position="240"/>
    </location>
</feature>
<evidence type="ECO:0000256" key="2">
    <source>
        <dbReference type="ARBA" id="ARBA00022737"/>
    </source>
</evidence>
<proteinExistence type="inferred from homology"/>
<dbReference type="Pfam" id="PF13041">
    <property type="entry name" value="PPR_2"/>
    <property type="match status" value="2"/>
</dbReference>
<dbReference type="InterPro" id="IPR002885">
    <property type="entry name" value="PPR_rpt"/>
</dbReference>
<dbReference type="FunFam" id="1.25.40.10:FF:000351">
    <property type="entry name" value="Pentatricopeptide repeat-containing protein"/>
    <property type="match status" value="1"/>
</dbReference>
<dbReference type="NCBIfam" id="TIGR00756">
    <property type="entry name" value="PPR"/>
    <property type="match status" value="3"/>
</dbReference>